<dbReference type="Proteomes" id="UP001187415">
    <property type="component" value="Unassembled WGS sequence"/>
</dbReference>
<feature type="compositionally biased region" description="Basic and acidic residues" evidence="1">
    <location>
        <begin position="7"/>
        <end position="18"/>
    </location>
</feature>
<evidence type="ECO:0000313" key="2">
    <source>
        <dbReference type="EMBL" id="KAK2824357.1"/>
    </source>
</evidence>
<proteinExistence type="predicted"/>
<dbReference type="AlphaFoldDB" id="A0AA88LUD4"/>
<sequence>MVATAGSEREREREERRKHELRRRTIRGFAARVRAPNHCLKRGQQGTLREEYMKGGEGEVTTVAVPPRSKFTQTCSVIDED</sequence>
<feature type="region of interest" description="Disordered" evidence="1">
    <location>
        <begin position="1"/>
        <end position="21"/>
    </location>
</feature>
<comment type="caution">
    <text evidence="2">The sequence shown here is derived from an EMBL/GenBank/DDBJ whole genome shotgun (WGS) entry which is preliminary data.</text>
</comment>
<keyword evidence="3" id="KW-1185">Reference proteome</keyword>
<dbReference type="EMBL" id="JAUPFM010000017">
    <property type="protein sequence ID" value="KAK2824357.1"/>
    <property type="molecule type" value="Genomic_DNA"/>
</dbReference>
<reference evidence="2" key="1">
    <citation type="submission" date="2023-07" db="EMBL/GenBank/DDBJ databases">
        <title>Chromosome-level Genome Assembly of Striped Snakehead (Channa striata).</title>
        <authorList>
            <person name="Liu H."/>
        </authorList>
    </citation>
    <scope>NUCLEOTIDE SEQUENCE</scope>
    <source>
        <strain evidence="2">Gz</strain>
        <tissue evidence="2">Muscle</tissue>
    </source>
</reference>
<gene>
    <name evidence="2" type="ORF">Q5P01_021532</name>
</gene>
<name>A0AA88LUD4_CHASR</name>
<accession>A0AA88LUD4</accession>
<protein>
    <submittedName>
        <fullName evidence="2">Uncharacterized protein</fullName>
    </submittedName>
</protein>
<organism evidence="2 3">
    <name type="scientific">Channa striata</name>
    <name type="common">Snakehead murrel</name>
    <name type="synonym">Ophicephalus striatus</name>
    <dbReference type="NCBI Taxonomy" id="64152"/>
    <lineage>
        <taxon>Eukaryota</taxon>
        <taxon>Metazoa</taxon>
        <taxon>Chordata</taxon>
        <taxon>Craniata</taxon>
        <taxon>Vertebrata</taxon>
        <taxon>Euteleostomi</taxon>
        <taxon>Actinopterygii</taxon>
        <taxon>Neopterygii</taxon>
        <taxon>Teleostei</taxon>
        <taxon>Neoteleostei</taxon>
        <taxon>Acanthomorphata</taxon>
        <taxon>Anabantaria</taxon>
        <taxon>Anabantiformes</taxon>
        <taxon>Channoidei</taxon>
        <taxon>Channidae</taxon>
        <taxon>Channa</taxon>
    </lineage>
</organism>
<evidence type="ECO:0000313" key="3">
    <source>
        <dbReference type="Proteomes" id="UP001187415"/>
    </source>
</evidence>
<evidence type="ECO:0000256" key="1">
    <source>
        <dbReference type="SAM" id="MobiDB-lite"/>
    </source>
</evidence>